<dbReference type="AlphaFoldDB" id="A0A1M7BVT6"/>
<protein>
    <submittedName>
        <fullName evidence="3">Glycine/D-amino acid oxidase</fullName>
    </submittedName>
</protein>
<dbReference type="EMBL" id="FRBW01000001">
    <property type="protein sequence ID" value="SHL59122.1"/>
    <property type="molecule type" value="Genomic_DNA"/>
</dbReference>
<dbReference type="GO" id="GO:0016491">
    <property type="term" value="F:oxidoreductase activity"/>
    <property type="evidence" value="ECO:0007669"/>
    <property type="project" value="UniProtKB-KW"/>
</dbReference>
<dbReference type="OrthoDB" id="7818064at2"/>
<dbReference type="SUPFAM" id="SSF51905">
    <property type="entry name" value="FAD/NAD(P)-binding domain"/>
    <property type="match status" value="1"/>
</dbReference>
<evidence type="ECO:0000313" key="3">
    <source>
        <dbReference type="EMBL" id="SHL59122.1"/>
    </source>
</evidence>
<dbReference type="InterPro" id="IPR006076">
    <property type="entry name" value="FAD-dep_OxRdtase"/>
</dbReference>
<keyword evidence="1" id="KW-0560">Oxidoreductase</keyword>
<dbReference type="STRING" id="735517.SAMN05444272_0993"/>
<evidence type="ECO:0000256" key="1">
    <source>
        <dbReference type="ARBA" id="ARBA00023002"/>
    </source>
</evidence>
<dbReference type="SUPFAM" id="SSF54373">
    <property type="entry name" value="FAD-linked reductases, C-terminal domain"/>
    <property type="match status" value="1"/>
</dbReference>
<evidence type="ECO:0000259" key="2">
    <source>
        <dbReference type="Pfam" id="PF01266"/>
    </source>
</evidence>
<dbReference type="PANTHER" id="PTHR13847:SF289">
    <property type="entry name" value="GLYCINE OXIDASE"/>
    <property type="match status" value="1"/>
</dbReference>
<evidence type="ECO:0000313" key="4">
    <source>
        <dbReference type="Proteomes" id="UP000186002"/>
    </source>
</evidence>
<accession>A0A1M7BVT6</accession>
<dbReference type="Proteomes" id="UP000186002">
    <property type="component" value="Unassembled WGS sequence"/>
</dbReference>
<dbReference type="RefSeq" id="WP_073009550.1">
    <property type="nucleotide sequence ID" value="NZ_FRBW01000001.1"/>
</dbReference>
<gene>
    <name evidence="3" type="ORF">SAMN05444272_0993</name>
</gene>
<reference evidence="3 4" key="1">
    <citation type="submission" date="2016-11" db="EMBL/GenBank/DDBJ databases">
        <authorList>
            <person name="Jaros S."/>
            <person name="Januszkiewicz K."/>
            <person name="Wedrychowicz H."/>
        </authorList>
    </citation>
    <scope>NUCLEOTIDE SEQUENCE [LARGE SCALE GENOMIC DNA]</scope>
    <source>
        <strain evidence="3 4">DSM 22153</strain>
    </source>
</reference>
<proteinExistence type="predicted"/>
<keyword evidence="4" id="KW-1185">Reference proteome</keyword>
<dbReference type="InterPro" id="IPR036188">
    <property type="entry name" value="FAD/NAD-bd_sf"/>
</dbReference>
<dbReference type="Gene3D" id="3.30.9.10">
    <property type="entry name" value="D-Amino Acid Oxidase, subunit A, domain 2"/>
    <property type="match status" value="1"/>
</dbReference>
<dbReference type="PANTHER" id="PTHR13847">
    <property type="entry name" value="SARCOSINE DEHYDROGENASE-RELATED"/>
    <property type="match status" value="1"/>
</dbReference>
<dbReference type="GO" id="GO:0005737">
    <property type="term" value="C:cytoplasm"/>
    <property type="evidence" value="ECO:0007669"/>
    <property type="project" value="TreeGrafter"/>
</dbReference>
<dbReference type="Pfam" id="PF01266">
    <property type="entry name" value="DAO"/>
    <property type="match status" value="1"/>
</dbReference>
<dbReference type="Gene3D" id="3.50.50.60">
    <property type="entry name" value="FAD/NAD(P)-binding domain"/>
    <property type="match status" value="1"/>
</dbReference>
<feature type="domain" description="FAD dependent oxidoreductase" evidence="2">
    <location>
        <begin position="9"/>
        <end position="353"/>
    </location>
</feature>
<sequence>MASSRSTFDLAVVGAGVFGLAIAREAMRQGLSVVVLEKDKVGAGSSGGLLGALMPHMPARWNPKKAFQFAALSSLAAHAQALEEETGVSTGYLRCGRILPLTTQDKLDHHLERAEEALERWHPEETGFRYHVEPSGSRTDWISAQSAPFGLVHETLAARMSPRGCLEALARSLSLSDRGRLIEGADVTGFDEASGRILLAEGAEEIVAGRLVVATGHHAFPMIAELTGQMIGRGEKGQALLMEGKGLEDRPAIYCDGLYVVPHGNGTVAVGSTSDRSFTDAAVDPERTRELVERATAFCPSLAGREVVNVWAGIRPRCNRRDPLVGLLPGHKKTYAATGGFKISFGIAHLVAECLVAELTDQTPATPLPGSFRPAAHFE</sequence>
<organism evidence="3 4">
    <name type="scientific">Roseibium suaedae</name>
    <dbReference type="NCBI Taxonomy" id="735517"/>
    <lineage>
        <taxon>Bacteria</taxon>
        <taxon>Pseudomonadati</taxon>
        <taxon>Pseudomonadota</taxon>
        <taxon>Alphaproteobacteria</taxon>
        <taxon>Hyphomicrobiales</taxon>
        <taxon>Stappiaceae</taxon>
        <taxon>Roseibium</taxon>
    </lineage>
</organism>
<name>A0A1M7BVT6_9HYPH</name>